<reference evidence="9" key="2">
    <citation type="submission" date="2021-12" db="EMBL/GenBank/DDBJ databases">
        <title>Resequencing data analysis of finger millet.</title>
        <authorList>
            <person name="Hatakeyama M."/>
            <person name="Aluri S."/>
            <person name="Balachadran M.T."/>
            <person name="Sivarajan S.R."/>
            <person name="Poveda L."/>
            <person name="Shimizu-Inatsugi R."/>
            <person name="Schlapbach R."/>
            <person name="Sreeman S.M."/>
            <person name="Shimizu K.K."/>
        </authorList>
    </citation>
    <scope>NUCLEOTIDE SEQUENCE</scope>
</reference>
<dbReference type="Gene3D" id="2.60.120.1030">
    <property type="entry name" value="Clp1, DNA binding domain"/>
    <property type="match status" value="1"/>
</dbReference>
<dbReference type="Pfam" id="PF16573">
    <property type="entry name" value="CLP1_N"/>
    <property type="match status" value="1"/>
</dbReference>
<sequence>MAAAATAGAGAAAAQPPRQYKLAPQSELRVEVLPDAPLRVRLVTGTAEIFGTELPPEGWVPIPPRSKISIFTWHGATVELDGVSESEYTSDETPMVIYVNTHAILDARRARARAAAAQGADLEASQGPRVIVVGPTDSGKSTLCKMLLSWAAKLGWKPTYVDLDIGQGSITIPGCISATPIEKPIDIVDGIPLEMPLVYFYGHPNPSINPDVYKVLMKELDKTLEKQFSGNAESRAAGMVINTMGWVEGLGYEEKLWKMLKDAVQSKPNIDVVKLHKSEGVVLRNSKYRQKTRSFRIKEYFYGIANDLAPHSNIVNFSDVFGLQNRWVVIKLPVQPCLSVQSPWQIPPGLSLLTSARIWFIRNVAGFIHVTDVDIQRKKLTYIAPCPGDLPSRLLIASSLTWYEA</sequence>
<dbReference type="Gene3D" id="3.40.50.300">
    <property type="entry name" value="P-loop containing nucleotide triphosphate hydrolases"/>
    <property type="match status" value="1"/>
</dbReference>
<gene>
    <name evidence="9" type="primary">gb06610</name>
    <name evidence="9" type="ORF">PR202_gb06610</name>
</gene>
<comment type="subcellular location">
    <subcellularLocation>
        <location evidence="1">Nucleus</location>
    </subcellularLocation>
</comment>
<keyword evidence="4" id="KW-0067">ATP-binding</keyword>
<dbReference type="FunFam" id="2.60.120.1030:FF:000001">
    <property type="entry name" value="Protein CLP1 homolog 5"/>
    <property type="match status" value="1"/>
</dbReference>
<keyword evidence="5" id="KW-0539">Nucleus</keyword>
<evidence type="ECO:0000313" key="10">
    <source>
        <dbReference type="Proteomes" id="UP001054889"/>
    </source>
</evidence>
<dbReference type="Pfam" id="PF16575">
    <property type="entry name" value="CLP1_P"/>
    <property type="match status" value="1"/>
</dbReference>
<evidence type="ECO:0000313" key="9">
    <source>
        <dbReference type="EMBL" id="GJN19343.1"/>
    </source>
</evidence>
<dbReference type="InterPro" id="IPR027417">
    <property type="entry name" value="P-loop_NTPase"/>
</dbReference>
<comment type="caution">
    <text evidence="9">The sequence shown here is derived from an EMBL/GenBank/DDBJ whole genome shotgun (WGS) entry which is preliminary data.</text>
</comment>
<dbReference type="Proteomes" id="UP001054889">
    <property type="component" value="Unassembled WGS sequence"/>
</dbReference>
<dbReference type="GO" id="GO:0005524">
    <property type="term" value="F:ATP binding"/>
    <property type="evidence" value="ECO:0007669"/>
    <property type="project" value="UniProtKB-KW"/>
</dbReference>
<dbReference type="InterPro" id="IPR010655">
    <property type="entry name" value="Clp1_C"/>
</dbReference>
<dbReference type="GO" id="GO:0005634">
    <property type="term" value="C:nucleus"/>
    <property type="evidence" value="ECO:0007669"/>
    <property type="project" value="UniProtKB-SubCell"/>
</dbReference>
<dbReference type="InterPro" id="IPR032324">
    <property type="entry name" value="Clp1_N"/>
</dbReference>
<keyword evidence="2" id="KW-0507">mRNA processing</keyword>
<organism evidence="9 10">
    <name type="scientific">Eleusine coracana subsp. coracana</name>
    <dbReference type="NCBI Taxonomy" id="191504"/>
    <lineage>
        <taxon>Eukaryota</taxon>
        <taxon>Viridiplantae</taxon>
        <taxon>Streptophyta</taxon>
        <taxon>Embryophyta</taxon>
        <taxon>Tracheophyta</taxon>
        <taxon>Spermatophyta</taxon>
        <taxon>Magnoliopsida</taxon>
        <taxon>Liliopsida</taxon>
        <taxon>Poales</taxon>
        <taxon>Poaceae</taxon>
        <taxon>PACMAD clade</taxon>
        <taxon>Chloridoideae</taxon>
        <taxon>Cynodonteae</taxon>
        <taxon>Eleusininae</taxon>
        <taxon>Eleusine</taxon>
    </lineage>
</organism>
<evidence type="ECO:0000256" key="4">
    <source>
        <dbReference type="ARBA" id="ARBA00022840"/>
    </source>
</evidence>
<evidence type="ECO:0000259" key="8">
    <source>
        <dbReference type="Pfam" id="PF16575"/>
    </source>
</evidence>
<evidence type="ECO:0000256" key="3">
    <source>
        <dbReference type="ARBA" id="ARBA00022741"/>
    </source>
</evidence>
<dbReference type="SUPFAM" id="SSF52540">
    <property type="entry name" value="P-loop containing nucleoside triphosphate hydrolases"/>
    <property type="match status" value="2"/>
</dbReference>
<feature type="domain" description="Clp1 P-loop" evidence="8">
    <location>
        <begin position="134"/>
        <end position="255"/>
    </location>
</feature>
<dbReference type="InterPro" id="IPR032319">
    <property type="entry name" value="CLP1_P"/>
</dbReference>
<reference evidence="9" key="1">
    <citation type="journal article" date="2018" name="DNA Res.">
        <title>Multiple hybrid de novo genome assembly of finger millet, an orphan allotetraploid crop.</title>
        <authorList>
            <person name="Hatakeyama M."/>
            <person name="Aluri S."/>
            <person name="Balachadran M.T."/>
            <person name="Sivarajan S.R."/>
            <person name="Patrignani A."/>
            <person name="Gruter S."/>
            <person name="Poveda L."/>
            <person name="Shimizu-Inatsugi R."/>
            <person name="Baeten J."/>
            <person name="Francoijs K.J."/>
            <person name="Nataraja K.N."/>
            <person name="Reddy Y.A.N."/>
            <person name="Phadnis S."/>
            <person name="Ravikumar R.L."/>
            <person name="Schlapbach R."/>
            <person name="Sreeman S.M."/>
            <person name="Shimizu K.K."/>
        </authorList>
    </citation>
    <scope>NUCLEOTIDE SEQUENCE</scope>
</reference>
<dbReference type="PANTHER" id="PTHR12755:SF6">
    <property type="entry name" value="POLYRIBONUCLEOTIDE 5'-HYDROXYL-KINASE CLP1"/>
    <property type="match status" value="1"/>
</dbReference>
<keyword evidence="3" id="KW-0547">Nucleotide-binding</keyword>
<dbReference type="AlphaFoldDB" id="A0AAV5EAC7"/>
<protein>
    <recommendedName>
        <fullName evidence="11">Protein CLP1 homolog</fullName>
    </recommendedName>
</protein>
<proteinExistence type="predicted"/>
<dbReference type="GO" id="GO:0006388">
    <property type="term" value="P:tRNA splicing, via endonucleolytic cleavage and ligation"/>
    <property type="evidence" value="ECO:0007669"/>
    <property type="project" value="TreeGrafter"/>
</dbReference>
<evidence type="ECO:0000259" key="7">
    <source>
        <dbReference type="Pfam" id="PF16573"/>
    </source>
</evidence>
<evidence type="ECO:0000256" key="2">
    <source>
        <dbReference type="ARBA" id="ARBA00022664"/>
    </source>
</evidence>
<dbReference type="InterPro" id="IPR045116">
    <property type="entry name" value="Clp1/Grc3"/>
</dbReference>
<evidence type="ECO:0008006" key="11">
    <source>
        <dbReference type="Google" id="ProtNLM"/>
    </source>
</evidence>
<name>A0AAV5EAC7_ELECO</name>
<evidence type="ECO:0000259" key="6">
    <source>
        <dbReference type="Pfam" id="PF06807"/>
    </source>
</evidence>
<dbReference type="PANTHER" id="PTHR12755">
    <property type="entry name" value="CLEAVAGE/POLYADENYLATION FACTOR IA SUBUNIT CLP1P"/>
    <property type="match status" value="1"/>
</dbReference>
<feature type="domain" description="Clp1 N-terminal" evidence="7">
    <location>
        <begin position="21"/>
        <end position="112"/>
    </location>
</feature>
<dbReference type="Pfam" id="PF06807">
    <property type="entry name" value="Clp1"/>
    <property type="match status" value="1"/>
</dbReference>
<dbReference type="GO" id="GO:0051731">
    <property type="term" value="F:polynucleotide 5'-hydroxyl-kinase activity"/>
    <property type="evidence" value="ECO:0007669"/>
    <property type="project" value="InterPro"/>
</dbReference>
<evidence type="ECO:0000256" key="1">
    <source>
        <dbReference type="ARBA" id="ARBA00004123"/>
    </source>
</evidence>
<dbReference type="InterPro" id="IPR038238">
    <property type="entry name" value="Clp1_C_sf"/>
</dbReference>
<keyword evidence="10" id="KW-1185">Reference proteome</keyword>
<dbReference type="GO" id="GO:0031124">
    <property type="term" value="P:mRNA 3'-end processing"/>
    <property type="evidence" value="ECO:0007669"/>
    <property type="project" value="InterPro"/>
</dbReference>
<feature type="domain" description="Clp1 C-terminal" evidence="6">
    <location>
        <begin position="362"/>
        <end position="404"/>
    </location>
</feature>
<dbReference type="EMBL" id="BQKI01000074">
    <property type="protein sequence ID" value="GJN19343.1"/>
    <property type="molecule type" value="Genomic_DNA"/>
</dbReference>
<evidence type="ECO:0000256" key="5">
    <source>
        <dbReference type="ARBA" id="ARBA00023242"/>
    </source>
</evidence>
<accession>A0AAV5EAC7</accession>
<dbReference type="Gene3D" id="2.40.30.330">
    <property type="entry name" value="Pre-mRNA cleavage complex subunit Clp1, C-terminal domain"/>
    <property type="match status" value="1"/>
</dbReference>
<dbReference type="InterPro" id="IPR038239">
    <property type="entry name" value="Clp1_N_sf"/>
</dbReference>